<feature type="domain" description="Glycoside hydrolase family 20 catalytic" evidence="10">
    <location>
        <begin position="198"/>
        <end position="515"/>
    </location>
</feature>
<keyword evidence="9" id="KW-0472">Membrane</keyword>
<evidence type="ECO:0000256" key="3">
    <source>
        <dbReference type="ARBA" id="ARBA00022729"/>
    </source>
</evidence>
<dbReference type="PIRSF" id="PIRSF001093">
    <property type="entry name" value="B-hxosamndse_ab_euk"/>
    <property type="match status" value="1"/>
</dbReference>
<dbReference type="InterPro" id="IPR017853">
    <property type="entry name" value="GH"/>
</dbReference>
<evidence type="ECO:0000256" key="6">
    <source>
        <dbReference type="ARBA" id="ARBA00023295"/>
    </source>
</evidence>
<dbReference type="CDD" id="cd06562">
    <property type="entry name" value="GH20_HexA_HexB-like"/>
    <property type="match status" value="1"/>
</dbReference>
<dbReference type="GO" id="GO:0030203">
    <property type="term" value="P:glycosaminoglycan metabolic process"/>
    <property type="evidence" value="ECO:0007669"/>
    <property type="project" value="TreeGrafter"/>
</dbReference>
<dbReference type="Pfam" id="PF14845">
    <property type="entry name" value="Glycohydro_20b2"/>
    <property type="match status" value="1"/>
</dbReference>
<dbReference type="GO" id="GO:0005975">
    <property type="term" value="P:carbohydrate metabolic process"/>
    <property type="evidence" value="ECO:0007669"/>
    <property type="project" value="InterPro"/>
</dbReference>
<dbReference type="PANTHER" id="PTHR22600">
    <property type="entry name" value="BETA-HEXOSAMINIDASE"/>
    <property type="match status" value="1"/>
</dbReference>
<dbReference type="GO" id="GO:0005764">
    <property type="term" value="C:lysosome"/>
    <property type="evidence" value="ECO:0007669"/>
    <property type="project" value="TreeGrafter"/>
</dbReference>
<organism evidence="12 13">
    <name type="scientific">Pocillopora meandrina</name>
    <dbReference type="NCBI Taxonomy" id="46732"/>
    <lineage>
        <taxon>Eukaryota</taxon>
        <taxon>Metazoa</taxon>
        <taxon>Cnidaria</taxon>
        <taxon>Anthozoa</taxon>
        <taxon>Hexacorallia</taxon>
        <taxon>Scleractinia</taxon>
        <taxon>Astrocoeniina</taxon>
        <taxon>Pocilloporidae</taxon>
        <taxon>Pocillopora</taxon>
    </lineage>
</organism>
<dbReference type="FunFam" id="3.20.20.80:FF:000063">
    <property type="entry name" value="Beta-hexosaminidase"/>
    <property type="match status" value="1"/>
</dbReference>
<dbReference type="PRINTS" id="PR00738">
    <property type="entry name" value="GLHYDRLASE20"/>
</dbReference>
<keyword evidence="9" id="KW-1133">Transmembrane helix</keyword>
<keyword evidence="9" id="KW-0812">Transmembrane</keyword>
<evidence type="ECO:0000256" key="1">
    <source>
        <dbReference type="ARBA" id="ARBA00001231"/>
    </source>
</evidence>
<dbReference type="PANTHER" id="PTHR22600:SF21">
    <property type="entry name" value="BETA-HEXOSAMINIDASE A"/>
    <property type="match status" value="1"/>
</dbReference>
<dbReference type="Proteomes" id="UP001159428">
    <property type="component" value="Unassembled WGS sequence"/>
</dbReference>
<protein>
    <recommendedName>
        <fullName evidence="7">Beta-hexosaminidase</fullName>
        <ecNumber evidence="7">3.2.1.52</ecNumber>
    </recommendedName>
</protein>
<dbReference type="AlphaFoldDB" id="A0AAU9WL61"/>
<comment type="catalytic activity">
    <reaction evidence="1 7">
        <text>Hydrolysis of terminal non-reducing N-acetyl-D-hexosamine residues in N-acetyl-beta-D-hexosaminides.</text>
        <dbReference type="EC" id="3.2.1.52"/>
    </reaction>
</comment>
<dbReference type="EC" id="3.2.1.52" evidence="7"/>
<dbReference type="EMBL" id="CALNXJ010000016">
    <property type="protein sequence ID" value="CAH3117815.1"/>
    <property type="molecule type" value="Genomic_DNA"/>
</dbReference>
<evidence type="ECO:0000256" key="5">
    <source>
        <dbReference type="ARBA" id="ARBA00023180"/>
    </source>
</evidence>
<feature type="domain" description="Beta-hexosaminidase eukaryotic type N-terminal" evidence="11">
    <location>
        <begin position="66"/>
        <end position="176"/>
    </location>
</feature>
<proteinExistence type="inferred from homology"/>
<reference evidence="12 13" key="1">
    <citation type="submission" date="2022-05" db="EMBL/GenBank/DDBJ databases">
        <authorList>
            <consortium name="Genoscope - CEA"/>
            <person name="William W."/>
        </authorList>
    </citation>
    <scope>NUCLEOTIDE SEQUENCE [LARGE SCALE GENOMIC DNA]</scope>
</reference>
<dbReference type="Gene3D" id="3.20.20.80">
    <property type="entry name" value="Glycosidases"/>
    <property type="match status" value="1"/>
</dbReference>
<name>A0AAU9WL61_9CNID</name>
<dbReference type="InterPro" id="IPR029018">
    <property type="entry name" value="Hex-like_dom2"/>
</dbReference>
<dbReference type="Pfam" id="PF00728">
    <property type="entry name" value="Glyco_hydro_20"/>
    <property type="match status" value="1"/>
</dbReference>
<keyword evidence="5" id="KW-0325">Glycoprotein</keyword>
<gene>
    <name evidence="12" type="ORF">PMEA_00007654</name>
</gene>
<dbReference type="GO" id="GO:0004563">
    <property type="term" value="F:beta-N-acetylhexosaminidase activity"/>
    <property type="evidence" value="ECO:0007669"/>
    <property type="project" value="UniProtKB-EC"/>
</dbReference>
<dbReference type="GO" id="GO:0006689">
    <property type="term" value="P:ganglioside catabolic process"/>
    <property type="evidence" value="ECO:0007669"/>
    <property type="project" value="TreeGrafter"/>
</dbReference>
<dbReference type="InterPro" id="IPR015883">
    <property type="entry name" value="Glyco_hydro_20_cat"/>
</dbReference>
<evidence type="ECO:0000313" key="13">
    <source>
        <dbReference type="Proteomes" id="UP001159428"/>
    </source>
</evidence>
<dbReference type="InterPro" id="IPR025705">
    <property type="entry name" value="Beta_hexosaminidase_sua/sub"/>
</dbReference>
<evidence type="ECO:0000256" key="9">
    <source>
        <dbReference type="SAM" id="Phobius"/>
    </source>
</evidence>
<evidence type="ECO:0000313" key="12">
    <source>
        <dbReference type="EMBL" id="CAH3117815.1"/>
    </source>
</evidence>
<evidence type="ECO:0000256" key="2">
    <source>
        <dbReference type="ARBA" id="ARBA00006285"/>
    </source>
</evidence>
<comment type="caution">
    <text evidence="12">The sequence shown here is derived from an EMBL/GenBank/DDBJ whole genome shotgun (WGS) entry which is preliminary data.</text>
</comment>
<dbReference type="SUPFAM" id="SSF55545">
    <property type="entry name" value="beta-N-acetylhexosaminidase-like domain"/>
    <property type="match status" value="1"/>
</dbReference>
<keyword evidence="13" id="KW-1185">Reference proteome</keyword>
<dbReference type="Gene3D" id="3.30.379.10">
    <property type="entry name" value="Chitobiase/beta-hexosaminidase domain 2-like"/>
    <property type="match status" value="1"/>
</dbReference>
<feature type="transmembrane region" description="Helical" evidence="9">
    <location>
        <begin position="12"/>
        <end position="36"/>
    </location>
</feature>
<evidence type="ECO:0000256" key="4">
    <source>
        <dbReference type="ARBA" id="ARBA00022801"/>
    </source>
</evidence>
<feature type="active site" description="Proton donor" evidence="8">
    <location>
        <position position="353"/>
    </location>
</feature>
<sequence>MTILGREQIEDYFCIMLRSFVCLLLVTVVCLASPSFKRVVRLSDPFGELGWELQELQVEDYVKGSVWPKPQGETPSGAVYKLTPENFQFSITGESSDVLKEAVERYKVLTFPDNVSVSKKNLSQITKLTVDVVDKYENLTLDSDESYKLEVKAPTSSIVAYTVWGALRGLETFSQIVHQDLDGFYFANGTQIVDYPRFHHRGFMIDTSRHYLNLSVIFKFLDAMSYGKFNVLHWHVVDDQSFPFYSKTFPQLSGVGAFNNQTHIYTEEEVSEILEYARMRGIRVVPEFDTPGHTFSWRSIQNLLTPCYKGGKPSGSYGPINPIVEANYDFLTKFFREVAERFPDKYIHLGGDEVPFNCWQSNPEITEWMTKMGYGKNYYLLEQYYEQKLLKIIGSLEKDYIVWQEVIDNNVEVLPNTVVNVWKSSPAWPDEMAKVTGKGLKAILSSCWYLNYISYGIDWHKYYQCDPENFNGTDAQKKLVMGGTGCMWGEFVDGTNILPRTWPRALAVAERLWSSKSVTDLADADSRLWEHRCRYLRRGIPAEPGVEAKYCRHEWNV</sequence>
<dbReference type="GO" id="GO:0016020">
    <property type="term" value="C:membrane"/>
    <property type="evidence" value="ECO:0007669"/>
    <property type="project" value="TreeGrafter"/>
</dbReference>
<evidence type="ECO:0000256" key="7">
    <source>
        <dbReference type="PIRNR" id="PIRNR001093"/>
    </source>
</evidence>
<dbReference type="InterPro" id="IPR029019">
    <property type="entry name" value="HEX_eukaryotic_N"/>
</dbReference>
<keyword evidence="4 7" id="KW-0378">Hydrolase</keyword>
<accession>A0AAU9WL61</accession>
<keyword evidence="3" id="KW-0732">Signal</keyword>
<evidence type="ECO:0000259" key="10">
    <source>
        <dbReference type="Pfam" id="PF00728"/>
    </source>
</evidence>
<dbReference type="SUPFAM" id="SSF51445">
    <property type="entry name" value="(Trans)glycosidases"/>
    <property type="match status" value="1"/>
</dbReference>
<comment type="similarity">
    <text evidence="2 7">Belongs to the glycosyl hydrolase 20 family.</text>
</comment>
<evidence type="ECO:0000259" key="11">
    <source>
        <dbReference type="Pfam" id="PF14845"/>
    </source>
</evidence>
<evidence type="ECO:0000256" key="8">
    <source>
        <dbReference type="PIRSR" id="PIRSR001093-1"/>
    </source>
</evidence>
<keyword evidence="6 7" id="KW-0326">Glycosidase</keyword>